<organism evidence="3">
    <name type="scientific">Leptospira ellisii</name>
    <dbReference type="NCBI Taxonomy" id="2023197"/>
    <lineage>
        <taxon>Bacteria</taxon>
        <taxon>Pseudomonadati</taxon>
        <taxon>Spirochaetota</taxon>
        <taxon>Spirochaetia</taxon>
        <taxon>Leptospirales</taxon>
        <taxon>Leptospiraceae</taxon>
        <taxon>Leptospira</taxon>
    </lineage>
</organism>
<evidence type="ECO:0000313" key="2">
    <source>
        <dbReference type="EMBL" id="MDV6234154.1"/>
    </source>
</evidence>
<feature type="transmembrane region" description="Helical" evidence="1">
    <location>
        <begin position="26"/>
        <end position="46"/>
    </location>
</feature>
<dbReference type="EMBL" id="NPEF02000001">
    <property type="protein sequence ID" value="MDV6234154.1"/>
    <property type="molecule type" value="Genomic_DNA"/>
</dbReference>
<comment type="caution">
    <text evidence="3">The sequence shown here is derived from an EMBL/GenBank/DDBJ whole genome shotgun (WGS) entry which is preliminary data.</text>
</comment>
<name>A0A2N0BK85_9LEPT</name>
<protein>
    <submittedName>
        <fullName evidence="3">Uncharacterized protein</fullName>
    </submittedName>
</protein>
<evidence type="ECO:0000256" key="1">
    <source>
        <dbReference type="SAM" id="Phobius"/>
    </source>
</evidence>
<keyword evidence="1" id="KW-1133">Transmembrane helix</keyword>
<dbReference type="RefSeq" id="WP_100747058.1">
    <property type="nucleotide sequence ID" value="NZ_NPEF02000001.1"/>
</dbReference>
<keyword evidence="1" id="KW-0812">Transmembrane</keyword>
<gene>
    <name evidence="2" type="ORF">CH379_000720</name>
    <name evidence="3" type="ORF">CH379_10940</name>
</gene>
<dbReference type="AlphaFoldDB" id="A0A2N0BK85"/>
<evidence type="ECO:0000313" key="3">
    <source>
        <dbReference type="EMBL" id="PJZ92851.1"/>
    </source>
</evidence>
<keyword evidence="4" id="KW-1185">Reference proteome</keyword>
<reference evidence="2 4" key="2">
    <citation type="journal article" date="2018" name="Microb. Genom.">
        <title>Deciphering the unexplored Leptospira diversity from soils uncovers genomic evolution to virulence.</title>
        <authorList>
            <person name="Thibeaux R."/>
            <person name="Iraola G."/>
            <person name="Ferres I."/>
            <person name="Bierque E."/>
            <person name="Girault D."/>
            <person name="Soupe-Gilbert M.E."/>
            <person name="Picardeau M."/>
            <person name="Goarant C."/>
        </authorList>
    </citation>
    <scope>NUCLEOTIDE SEQUENCE [LARGE SCALE GENOMIC DNA]</scope>
    <source>
        <strain evidence="2 4">ATI7-C-A5</strain>
    </source>
</reference>
<keyword evidence="1" id="KW-0472">Membrane</keyword>
<proteinExistence type="predicted"/>
<accession>A0A2N0B8H0</accession>
<sequence>MRSTPNFSKVFKRNVFVSESVSSLRVLFFLFSIFGFSGLYADTVILRSGTEYKNVKTILGKSSVKIDTESGSSFQVPISAIKSIKSLPVKWGAPGGATAATETQTNPGILKNSELMRLTFLGALPSLIPGWSNLYINGHPLIGSLFSIAEIYLVSLVAVYAKPTVTFYEESGNIALAYYNLYPNGLSQNPSFLSLMLVEHQASLVKDPISGGYTTHSKLQDSRERAISGLIGVLLLDFSLTQILSYSAKTKPQTAKESGDFDIRIGGGKSRTDGELESKFSLNFYF</sequence>
<evidence type="ECO:0000313" key="4">
    <source>
        <dbReference type="Proteomes" id="UP000232122"/>
    </source>
</evidence>
<dbReference type="OrthoDB" id="345643at2"/>
<reference evidence="2" key="3">
    <citation type="submission" date="2023-10" db="EMBL/GenBank/DDBJ databases">
        <authorList>
            <person name="Picardeau M."/>
            <person name="Thibeaux R."/>
        </authorList>
    </citation>
    <scope>NUCLEOTIDE SEQUENCE</scope>
    <source>
        <strain evidence="2">ATI7-C-A5</strain>
    </source>
</reference>
<accession>A0A2N0BK85</accession>
<reference evidence="3" key="1">
    <citation type="submission" date="2017-07" db="EMBL/GenBank/DDBJ databases">
        <title>Leptospira spp. isolated from tropical soils.</title>
        <authorList>
            <person name="Thibeaux R."/>
            <person name="Iraola G."/>
            <person name="Ferres I."/>
            <person name="Bierque E."/>
            <person name="Girault D."/>
            <person name="Soupe-Gilbert M.-E."/>
            <person name="Picardeau M."/>
            <person name="Goarant C."/>
        </authorList>
    </citation>
    <scope>NUCLEOTIDE SEQUENCE [LARGE SCALE GENOMIC DNA]</scope>
    <source>
        <strain evidence="3">ATI7-C-A5</strain>
    </source>
</reference>
<dbReference type="EMBL" id="NPEF01000100">
    <property type="protein sequence ID" value="PJZ92851.1"/>
    <property type="molecule type" value="Genomic_DNA"/>
</dbReference>
<dbReference type="Proteomes" id="UP000232122">
    <property type="component" value="Unassembled WGS sequence"/>
</dbReference>